<comment type="caution">
    <text evidence="1">The sequence shown here is derived from an EMBL/GenBank/DDBJ whole genome shotgun (WGS) entry which is preliminary data.</text>
</comment>
<protein>
    <submittedName>
        <fullName evidence="1">Uncharacterized protein</fullName>
    </submittedName>
</protein>
<proteinExistence type="predicted"/>
<dbReference type="EMBL" id="QZVS01000069">
    <property type="protein sequence ID" value="RJT89753.1"/>
    <property type="molecule type" value="Genomic_DNA"/>
</dbReference>
<dbReference type="Proteomes" id="UP000272015">
    <property type="component" value="Unassembled WGS sequence"/>
</dbReference>
<evidence type="ECO:0000313" key="2">
    <source>
        <dbReference type="Proteomes" id="UP000272015"/>
    </source>
</evidence>
<gene>
    <name evidence="1" type="ORF">D6T64_05900</name>
</gene>
<accession>A0A3A5MRS4</accession>
<organism evidence="1 2">
    <name type="scientific">Cryobacterium melibiosiphilum</name>
    <dbReference type="NCBI Taxonomy" id="995039"/>
    <lineage>
        <taxon>Bacteria</taxon>
        <taxon>Bacillati</taxon>
        <taxon>Actinomycetota</taxon>
        <taxon>Actinomycetes</taxon>
        <taxon>Micrococcales</taxon>
        <taxon>Microbacteriaceae</taxon>
        <taxon>Cryobacterium</taxon>
    </lineage>
</organism>
<reference evidence="1 2" key="1">
    <citation type="submission" date="2018-09" db="EMBL/GenBank/DDBJ databases">
        <title>Novel species of Cryobacterium.</title>
        <authorList>
            <person name="Liu Q."/>
            <person name="Xin Y.-H."/>
        </authorList>
    </citation>
    <scope>NUCLEOTIDE SEQUENCE [LARGE SCALE GENOMIC DNA]</scope>
    <source>
        <strain evidence="1 2">Hh39</strain>
    </source>
</reference>
<dbReference type="AlphaFoldDB" id="A0A3A5MRS4"/>
<evidence type="ECO:0000313" key="1">
    <source>
        <dbReference type="EMBL" id="RJT89753.1"/>
    </source>
</evidence>
<name>A0A3A5MRS4_9MICO</name>
<keyword evidence="2" id="KW-1185">Reference proteome</keyword>
<sequence length="95" mass="10052">MVAETAAIQETAASVGPQVGAARDPKEIAENCRLAVSRQALNLSGSVWVMQPAIVRQATSAADTRRNRLVVTPPAMRILLGTWISGLLLGTDRQG</sequence>